<gene>
    <name evidence="1" type="ORF">H8S45_08450</name>
</gene>
<keyword evidence="2" id="KW-1185">Reference proteome</keyword>
<sequence length="151" mass="16730">MHTETHEATIRAWFSTETMPAAWKAAEPAACVELAQLLRDKVLKAYQMGLLDGAARRDDMHYKTIFDADNALGDCLRYLLEAKYVAQTILYEFTPLWHGDNLDARKGDEFIRKMGVASGIVVEKTADALNALSEAQNAIDPKRATEPTSAA</sequence>
<dbReference type="AlphaFoldDB" id="A0A923LWP3"/>
<reference evidence="1" key="1">
    <citation type="submission" date="2020-08" db="EMBL/GenBank/DDBJ databases">
        <title>Genome public.</title>
        <authorList>
            <person name="Liu C."/>
            <person name="Sun Q."/>
        </authorList>
    </citation>
    <scope>NUCLEOTIDE SEQUENCE</scope>
    <source>
        <strain evidence="1">NSJ-28</strain>
    </source>
</reference>
<protein>
    <submittedName>
        <fullName evidence="1">Uncharacterized protein</fullName>
    </submittedName>
</protein>
<dbReference type="Proteomes" id="UP000606499">
    <property type="component" value="Unassembled WGS sequence"/>
</dbReference>
<organism evidence="1 2">
    <name type="scientific">Agathobaculum faecis</name>
    <dbReference type="NCBI Taxonomy" id="2763013"/>
    <lineage>
        <taxon>Bacteria</taxon>
        <taxon>Bacillati</taxon>
        <taxon>Bacillota</taxon>
        <taxon>Clostridia</taxon>
        <taxon>Eubacteriales</taxon>
        <taxon>Butyricicoccaceae</taxon>
        <taxon>Agathobaculum</taxon>
    </lineage>
</organism>
<evidence type="ECO:0000313" key="1">
    <source>
        <dbReference type="EMBL" id="MBC5725485.1"/>
    </source>
</evidence>
<comment type="caution">
    <text evidence="1">The sequence shown here is derived from an EMBL/GenBank/DDBJ whole genome shotgun (WGS) entry which is preliminary data.</text>
</comment>
<evidence type="ECO:0000313" key="2">
    <source>
        <dbReference type="Proteomes" id="UP000606499"/>
    </source>
</evidence>
<dbReference type="EMBL" id="JACOPL010000007">
    <property type="protein sequence ID" value="MBC5725485.1"/>
    <property type="molecule type" value="Genomic_DNA"/>
</dbReference>
<dbReference type="RefSeq" id="WP_054327531.1">
    <property type="nucleotide sequence ID" value="NZ_JACOPL010000007.1"/>
</dbReference>
<name>A0A923LWP3_9FIRM</name>
<proteinExistence type="predicted"/>
<accession>A0A923LWP3</accession>